<dbReference type="AlphaFoldDB" id="A0A7W7WQT2"/>
<dbReference type="GO" id="GO:0003677">
    <property type="term" value="F:DNA binding"/>
    <property type="evidence" value="ECO:0007669"/>
    <property type="project" value="InterPro"/>
</dbReference>
<comment type="caution">
    <text evidence="2">The sequence shown here is derived from an EMBL/GenBank/DDBJ whole genome shotgun (WGS) entry which is preliminary data.</text>
</comment>
<gene>
    <name evidence="2" type="ORF">FHR38_004319</name>
</gene>
<dbReference type="SMART" id="SM00530">
    <property type="entry name" value="HTH_XRE"/>
    <property type="match status" value="1"/>
</dbReference>
<dbReference type="Pfam" id="PF19054">
    <property type="entry name" value="DUF5753"/>
    <property type="match status" value="1"/>
</dbReference>
<dbReference type="InterPro" id="IPR043917">
    <property type="entry name" value="DUF5753"/>
</dbReference>
<dbReference type="Proteomes" id="UP000578819">
    <property type="component" value="Unassembled WGS sequence"/>
</dbReference>
<dbReference type="InterPro" id="IPR010982">
    <property type="entry name" value="Lambda_DNA-bd_dom_sf"/>
</dbReference>
<protein>
    <submittedName>
        <fullName evidence="2">Transcriptional regulator with XRE-family HTH domain</fullName>
    </submittedName>
</protein>
<name>A0A7W7WQT2_9ACTN</name>
<organism evidence="2 3">
    <name type="scientific">Micromonospora polyrhachis</name>
    <dbReference type="NCBI Taxonomy" id="1282883"/>
    <lineage>
        <taxon>Bacteria</taxon>
        <taxon>Bacillati</taxon>
        <taxon>Actinomycetota</taxon>
        <taxon>Actinomycetes</taxon>
        <taxon>Micromonosporales</taxon>
        <taxon>Micromonosporaceae</taxon>
        <taxon>Micromonospora</taxon>
    </lineage>
</organism>
<dbReference type="Pfam" id="PF13560">
    <property type="entry name" value="HTH_31"/>
    <property type="match status" value="1"/>
</dbReference>
<dbReference type="EMBL" id="JACHJW010000001">
    <property type="protein sequence ID" value="MBB4960586.1"/>
    <property type="molecule type" value="Genomic_DNA"/>
</dbReference>
<keyword evidence="3" id="KW-1185">Reference proteome</keyword>
<dbReference type="CDD" id="cd00093">
    <property type="entry name" value="HTH_XRE"/>
    <property type="match status" value="1"/>
</dbReference>
<dbReference type="PROSITE" id="PS50943">
    <property type="entry name" value="HTH_CROC1"/>
    <property type="match status" value="1"/>
</dbReference>
<reference evidence="2 3" key="1">
    <citation type="submission" date="2020-08" db="EMBL/GenBank/DDBJ databases">
        <title>Sequencing the genomes of 1000 actinobacteria strains.</title>
        <authorList>
            <person name="Klenk H.-P."/>
        </authorList>
    </citation>
    <scope>NUCLEOTIDE SEQUENCE [LARGE SCALE GENOMIC DNA]</scope>
    <source>
        <strain evidence="2 3">DSM 45886</strain>
    </source>
</reference>
<evidence type="ECO:0000313" key="2">
    <source>
        <dbReference type="EMBL" id="MBB4960586.1"/>
    </source>
</evidence>
<dbReference type="SUPFAM" id="SSF47413">
    <property type="entry name" value="lambda repressor-like DNA-binding domains"/>
    <property type="match status" value="1"/>
</dbReference>
<feature type="domain" description="HTH cro/C1-type" evidence="1">
    <location>
        <begin position="14"/>
        <end position="48"/>
    </location>
</feature>
<evidence type="ECO:0000313" key="3">
    <source>
        <dbReference type="Proteomes" id="UP000578819"/>
    </source>
</evidence>
<dbReference type="RefSeq" id="WP_184536336.1">
    <property type="nucleotide sequence ID" value="NZ_JACHJW010000001.1"/>
</dbReference>
<dbReference type="InterPro" id="IPR001387">
    <property type="entry name" value="Cro/C1-type_HTH"/>
</dbReference>
<dbReference type="Gene3D" id="1.10.260.40">
    <property type="entry name" value="lambda repressor-like DNA-binding domains"/>
    <property type="match status" value="1"/>
</dbReference>
<evidence type="ECO:0000259" key="1">
    <source>
        <dbReference type="PROSITE" id="PS50943"/>
    </source>
</evidence>
<proteinExistence type="predicted"/>
<sequence>MASIIKRRRLASALRQLREQAGLTLEDVASRLDMAQSTMSRIETARARARPVIVHSLLPIYGIHGIEADVIVQLARDASQRDWWYAYRDVMADWFRTFVGLEGEAAKIQVFQPQVVPSLLQTEEYARALLGAAWVNRKPAEVERRVQLRLRRQEVLGNRPGLQCQLVLGEAALHCRIGTPEILAAQLDRLVQLIDDGRIMIQVLPFTAGATGGELGQFVLLDFPYPEDPPVGYVEHLVGGQLVEEPTEVDRLRAVFRHQRTIALSPEESRKLIVEVATAAT</sequence>
<accession>A0A7W7WQT2</accession>